<feature type="non-terminal residue" evidence="1">
    <location>
        <position position="1"/>
    </location>
</feature>
<gene>
    <name evidence="1" type="ORF">FIBSPDRAFT_935694</name>
</gene>
<evidence type="ECO:0000313" key="1">
    <source>
        <dbReference type="EMBL" id="KZP14593.1"/>
    </source>
</evidence>
<dbReference type="EMBL" id="KV417615">
    <property type="protein sequence ID" value="KZP14593.1"/>
    <property type="molecule type" value="Genomic_DNA"/>
</dbReference>
<name>A0A166DDI3_9AGAM</name>
<sequence>MKAVHEEISQLTKLKGADAAQLAITIGSKLGTALAALVPVIDKFAAAHPLLNVAW</sequence>
<protein>
    <submittedName>
        <fullName evidence="1">Uncharacterized protein</fullName>
    </submittedName>
</protein>
<accession>A0A166DDI3</accession>
<dbReference type="OrthoDB" id="163438at2759"/>
<organism evidence="1">
    <name type="scientific">Athelia psychrophila</name>
    <dbReference type="NCBI Taxonomy" id="1759441"/>
    <lineage>
        <taxon>Eukaryota</taxon>
        <taxon>Fungi</taxon>
        <taxon>Dikarya</taxon>
        <taxon>Basidiomycota</taxon>
        <taxon>Agaricomycotina</taxon>
        <taxon>Agaricomycetes</taxon>
        <taxon>Agaricomycetidae</taxon>
        <taxon>Atheliales</taxon>
        <taxon>Atheliaceae</taxon>
        <taxon>Athelia</taxon>
    </lineage>
</organism>
<dbReference type="AlphaFoldDB" id="A0A166DDI3"/>
<reference evidence="1" key="1">
    <citation type="journal article" date="2016" name="Mol. Biol. Evol.">
        <title>Comparative Genomics of Early-Diverging Mushroom-Forming Fungi Provides Insights into the Origins of Lignocellulose Decay Capabilities.</title>
        <authorList>
            <person name="Nagy L.G."/>
            <person name="Riley R."/>
            <person name="Tritt A."/>
            <person name="Adam C."/>
            <person name="Daum C."/>
            <person name="Floudas D."/>
            <person name="Sun H."/>
            <person name="Yadav J.S."/>
            <person name="Pangilinan J."/>
            <person name="Larsson K.H."/>
            <person name="Matsuura K."/>
            <person name="Barry K."/>
            <person name="Labutti K."/>
            <person name="Kuo R."/>
            <person name="Ohm R.A."/>
            <person name="Bhattacharya S.S."/>
            <person name="Shirouzu T."/>
            <person name="Yoshinaga Y."/>
            <person name="Martin F.M."/>
            <person name="Grigoriev I.V."/>
            <person name="Hibbett D.S."/>
        </authorList>
    </citation>
    <scope>NUCLEOTIDE SEQUENCE [LARGE SCALE GENOMIC DNA]</scope>
    <source>
        <strain evidence="1">CBS 109695</strain>
    </source>
</reference>
<proteinExistence type="predicted"/>